<dbReference type="Pfam" id="PF00550">
    <property type="entry name" value="PP-binding"/>
    <property type="match status" value="2"/>
</dbReference>
<dbReference type="InterPro" id="IPR000873">
    <property type="entry name" value="AMP-dep_synth/lig_dom"/>
</dbReference>
<dbReference type="EMBL" id="CP051205">
    <property type="protein sequence ID" value="QJB32859.1"/>
    <property type="molecule type" value="Genomic_DNA"/>
</dbReference>
<dbReference type="SUPFAM" id="SSF56801">
    <property type="entry name" value="Acetyl-CoA synthetase-like"/>
    <property type="match status" value="2"/>
</dbReference>
<dbReference type="Gene3D" id="3.30.300.30">
    <property type="match status" value="2"/>
</dbReference>
<dbReference type="Gene3D" id="3.30.559.30">
    <property type="entry name" value="Nonribosomal peptide synthetase, condensation domain"/>
    <property type="match status" value="3"/>
</dbReference>
<dbReference type="GO" id="GO:0005737">
    <property type="term" value="C:cytoplasm"/>
    <property type="evidence" value="ECO:0007669"/>
    <property type="project" value="TreeGrafter"/>
</dbReference>
<dbReference type="PANTHER" id="PTHR45527:SF1">
    <property type="entry name" value="FATTY ACID SYNTHASE"/>
    <property type="match status" value="1"/>
</dbReference>
<keyword evidence="1" id="KW-0596">Phosphopantetheine</keyword>
<dbReference type="Pfam" id="PF13193">
    <property type="entry name" value="AMP-binding_C"/>
    <property type="match status" value="2"/>
</dbReference>
<dbReference type="InterPro" id="IPR036736">
    <property type="entry name" value="ACP-like_sf"/>
</dbReference>
<dbReference type="Gene3D" id="1.10.1200.10">
    <property type="entry name" value="ACP-like"/>
    <property type="match status" value="1"/>
</dbReference>
<organism evidence="4 5">
    <name type="scientific">Chitinophaga oryzae</name>
    <dbReference type="NCBI Taxonomy" id="2725414"/>
    <lineage>
        <taxon>Bacteria</taxon>
        <taxon>Pseudomonadati</taxon>
        <taxon>Bacteroidota</taxon>
        <taxon>Chitinophagia</taxon>
        <taxon>Chitinophagales</taxon>
        <taxon>Chitinophagaceae</taxon>
        <taxon>Chitinophaga</taxon>
    </lineage>
</organism>
<dbReference type="SUPFAM" id="SSF52777">
    <property type="entry name" value="CoA-dependent acyltransferases"/>
    <property type="match status" value="5"/>
</dbReference>
<dbReference type="Pfam" id="PF00501">
    <property type="entry name" value="AMP-binding"/>
    <property type="match status" value="2"/>
</dbReference>
<dbReference type="CDD" id="cd05930">
    <property type="entry name" value="A_NRPS"/>
    <property type="match status" value="1"/>
</dbReference>
<dbReference type="InterPro" id="IPR010071">
    <property type="entry name" value="AA_adenyl_dom"/>
</dbReference>
<dbReference type="CDD" id="cd19531">
    <property type="entry name" value="LCL_NRPS-like"/>
    <property type="match status" value="2"/>
</dbReference>
<dbReference type="InterPro" id="IPR001242">
    <property type="entry name" value="Condensation_dom"/>
</dbReference>
<reference evidence="5" key="1">
    <citation type="submission" date="2020-04" db="EMBL/GenBank/DDBJ databases">
        <authorList>
            <person name="Kittiwongwattana C."/>
        </authorList>
    </citation>
    <scope>NUCLEOTIDE SEQUENCE [LARGE SCALE GENOMIC DNA]</scope>
    <source>
        <strain evidence="5">1310</strain>
    </source>
</reference>
<dbReference type="NCBIfam" id="NF003417">
    <property type="entry name" value="PRK04813.1"/>
    <property type="match status" value="2"/>
</dbReference>
<dbReference type="GO" id="GO:0031177">
    <property type="term" value="F:phosphopantetheine binding"/>
    <property type="evidence" value="ECO:0007669"/>
    <property type="project" value="InterPro"/>
</dbReference>
<accession>A0AAE6ZJH2</accession>
<name>A0AAE6ZJH2_9BACT</name>
<dbReference type="GO" id="GO:0043041">
    <property type="term" value="P:amino acid activation for nonribosomal peptide biosynthetic process"/>
    <property type="evidence" value="ECO:0007669"/>
    <property type="project" value="TreeGrafter"/>
</dbReference>
<dbReference type="Gene3D" id="2.30.38.10">
    <property type="entry name" value="Luciferase, Domain 3"/>
    <property type="match status" value="2"/>
</dbReference>
<evidence type="ECO:0000259" key="3">
    <source>
        <dbReference type="PROSITE" id="PS50075"/>
    </source>
</evidence>
<dbReference type="RefSeq" id="WP_168805461.1">
    <property type="nucleotide sequence ID" value="NZ_CP051205.1"/>
</dbReference>
<dbReference type="GO" id="GO:0003824">
    <property type="term" value="F:catalytic activity"/>
    <property type="evidence" value="ECO:0007669"/>
    <property type="project" value="InterPro"/>
</dbReference>
<dbReference type="InterPro" id="IPR029058">
    <property type="entry name" value="AB_hydrolase_fold"/>
</dbReference>
<dbReference type="InterPro" id="IPR025110">
    <property type="entry name" value="AMP-bd_C"/>
</dbReference>
<dbReference type="Gene3D" id="3.40.50.1820">
    <property type="entry name" value="alpha/beta hydrolase"/>
    <property type="match status" value="1"/>
</dbReference>
<dbReference type="GO" id="GO:0044550">
    <property type="term" value="P:secondary metabolite biosynthetic process"/>
    <property type="evidence" value="ECO:0007669"/>
    <property type="project" value="TreeGrafter"/>
</dbReference>
<dbReference type="KEGG" id="coy:HF329_16655"/>
<feature type="domain" description="Carrier" evidence="3">
    <location>
        <begin position="1814"/>
        <end position="1889"/>
    </location>
</feature>
<dbReference type="Gene3D" id="3.40.50.980">
    <property type="match status" value="4"/>
</dbReference>
<evidence type="ECO:0000313" key="5">
    <source>
        <dbReference type="Proteomes" id="UP000502421"/>
    </source>
</evidence>
<dbReference type="PROSITE" id="PS50075">
    <property type="entry name" value="CARRIER"/>
    <property type="match status" value="2"/>
</dbReference>
<dbReference type="InterPro" id="IPR045851">
    <property type="entry name" value="AMP-bd_C_sf"/>
</dbReference>
<keyword evidence="2" id="KW-0597">Phosphoprotein</keyword>
<dbReference type="InterPro" id="IPR009081">
    <property type="entry name" value="PP-bd_ACP"/>
</dbReference>
<feature type="domain" description="Carrier" evidence="3">
    <location>
        <begin position="762"/>
        <end position="837"/>
    </location>
</feature>
<dbReference type="PANTHER" id="PTHR45527">
    <property type="entry name" value="NONRIBOSOMAL PEPTIDE SYNTHETASE"/>
    <property type="match status" value="1"/>
</dbReference>
<dbReference type="NCBIfam" id="TIGR01733">
    <property type="entry name" value="AA-adenyl-dom"/>
    <property type="match status" value="2"/>
</dbReference>
<dbReference type="SMART" id="SM00823">
    <property type="entry name" value="PKS_PP"/>
    <property type="match status" value="2"/>
</dbReference>
<gene>
    <name evidence="4" type="ORF">HF329_16655</name>
</gene>
<dbReference type="InterPro" id="IPR023213">
    <property type="entry name" value="CAT-like_dom_sf"/>
</dbReference>
<dbReference type="Proteomes" id="UP000502421">
    <property type="component" value="Chromosome"/>
</dbReference>
<proteinExistence type="predicted"/>
<dbReference type="PROSITE" id="PS00455">
    <property type="entry name" value="AMP_BINDING"/>
    <property type="match status" value="2"/>
</dbReference>
<dbReference type="Pfam" id="PF00668">
    <property type="entry name" value="Condensation"/>
    <property type="match status" value="2"/>
</dbReference>
<evidence type="ECO:0000256" key="1">
    <source>
        <dbReference type="ARBA" id="ARBA00022450"/>
    </source>
</evidence>
<dbReference type="InterPro" id="IPR020806">
    <property type="entry name" value="PKS_PP-bd"/>
</dbReference>
<dbReference type="CDD" id="cd12117">
    <property type="entry name" value="A_NRPS_Srf_like"/>
    <property type="match status" value="1"/>
</dbReference>
<evidence type="ECO:0000256" key="2">
    <source>
        <dbReference type="ARBA" id="ARBA00022553"/>
    </source>
</evidence>
<dbReference type="InterPro" id="IPR020845">
    <property type="entry name" value="AMP-binding_CS"/>
</dbReference>
<dbReference type="Gene3D" id="3.30.559.10">
    <property type="entry name" value="Chloramphenicol acetyltransferase-like domain"/>
    <property type="match status" value="2"/>
</dbReference>
<protein>
    <submittedName>
        <fullName evidence="4">Amino acid adenylation domain-containing protein</fullName>
    </submittedName>
</protein>
<sequence>MNTVYNNQEGKEAELYWIRKLVKLPLQPGMLPACKKETLQQVTVALPDTVFSAIVEKFGKGRETGRFLLYVSALGMLYERYTGVADPIIATPAFRGHTMPEEGGLLFLRTPVAGEETVRSYIKAMQAELMKSLQYAKYDFASFYSRYLLNQGESDNLCNIGVYYNQVNYPFDEGPPFLLRLLIDEQPGRAMLTFEYDGDTLSGQLLHLLSTNFVYLLELILGNMEKAVGALQLLPEAHTAMIKRFSGPRCIYPLDKCVTALFLDKVSSQPDSIAVEFEDVFLTYRKLDQLSDNLAEKLATTKGYQPGCMIGMSLGQSEMLAIATMAILKCGGVFVPIDPSMPSQRKLAILEDSALSILITDSEGAEVAAGAPNCTVLTPETGELNLPVSFECVDPPLDSAAFVVYTSGSTGRPKGIIQTHKCLLNVVVQQALFGGLENGLRVLQYSSIGFDVFVAHELFFSLLSGGTLCIISEKEKYNLERMKRMLHTRQIEWLLLPGSVLNLLSESAALFAESSALKHIVSAGEQLALSGTLRNQLANNRKTWLHNFYGPSETHNASNYSLATKDLNTTRIPIGVPAVNTRIEILQPSMRPAPIGCWGEVFISGAGMAIGYLNDPTMTAERFITLEAGGDVVYRTGDICRWLPDGNIEFYGRVDRQVKIRGQRIELSEIEDVLLRHEKIRQAAVVCLGSGDDKHLVAYIVPETSIDAGNVFREYLSLHLPAYMVPGYFMVLQQLPLNQNGKVDHRRLPEPVRQAENTAVIPPAGETEWMLYELCKEILHIDGFSITDNFLNLGGNSLKAMKLTTRIFQQMGAEVSVRRVFESKSLRELASAVSTEKAAGTEPLNAVEEQDHYPLTPGQLHLFVADQMDTSAKAYHLSNCYELKGNINIPALERSLNRLVQRHEVLRTGFVVVDHVPRQKISPELVLKLEEDCSLQGQFTQMEELIAAILSKESAIAFSVFNPPLVRAVIYKVTDGHFLFSLTLHHIICDGYSLNILFDELLAGYAADCMGRAAVAGPPLKVQYKDYTCWFKRRLDEGRLSRQRDFWLALLKDHGRVLNLPADYSRGAMRSYRGDVAMAVIDSAAMDGLTAICSENNATLFMSLIALVDILLYKYTGQTDLTIGAPMASRNMPELEGQIGYYVNMLPLSIQINGNMFFQQLLDEVKAVVLDAFENQEYPLDEVVDSLPGKAERGWSSLFNVAVILQDGEREEKGDVAGFSYAAKQYASGTSKFDLTFNFVKTGSGINICLEYESSLFKPSRIARLLRHFLVILNAVTSDSRTSIGGINYLTAEERAALGAAEIHRTKRLPADNIVSAFCRQADRHRNSIALEYMDAAFSYGYLNELSDRLAAYLLKELSVSKGDIVALSVRRSEELVIGMLGILKAGAAYMPVDLGYPADRVRYMLRESASTVFLLGNGDTFTDPDNNRCRMVKIGHCLAYSEDVMLSATPAPDDMACIIYTSGSSGFPKGIVIEHRNILNLADDACVIPLDNCSRFLQTSSAAFDAATFEIWAPLLHGSRLYIVPAEELYDMASLGRQIRKLDIDTVFLITAWFNTIIATAPEVLATVGHLLVGGEMNSPWHMNKMVTELPGVNFLHLYGPAENTTYSTCYKITTTHADNVPVGKPLSNCGAIILDQDMQPCAPGVEGEIFIYGDSLARGYLNDPELTASRFIHMPQYNNVRMYRTGDIGKLTEDHQVVFVRREDGQVKIRGHRIELQEIELALIKAGSIKEVLVMPREFRNGKELVAYFVAEKDRLSVGEVREALSGVIPAYMVPDHFLQIDSFPLTRNGKIDKHALAGIPLKEKEKKALAPARTQEEEILKGIYEKVLHVAETGLTDNFFESGGNSLKAFQLVSHIQQVFDKKISLSQIFLHPTVKEIAGIIAAARHGREEQVTAIEEQDYYEMSHFQKGLWVADRLDNGQLSYNVPVGYRLTGSLNREALEKAFRAVLEKHEILRTIFVSRNGLPYQRVLDPQAEQFRRSFFVYDENKTAATAAALMERHVHDIFDLQLGPLMKVIVYVLGTDDHLLLFNIHHIITDGHSMDLLLQEICTLYNIYQQSPDSQYLPPELQYRDFSAWQNRLLDAGSGKDMRSFWLEMFNTIPERLKFPVDYPWGHVDQKPRGDFIVQEIDDEVVKVLTNISHESNASLFMTLMACMSVLFHKQTGQCDFVIAVPASIKDFAELDGQLGSYLNNLPIRIIVDKDESFADLLARVRGIALRAYEHHHYPFDRLVTDLRLTRERGRYPLLDIVMLLESSEEADRYPNMQGLQLEALDTGYHVSTVDFRFAFSYTGSRLRLYFDFNAGRYNRRRMEELTEQFMKLSYMLSSEPQKIIADIQVADDGLSRTAGTQITTSFNFDDGN</sequence>
<evidence type="ECO:0000313" key="4">
    <source>
        <dbReference type="EMBL" id="QJB32859.1"/>
    </source>
</evidence>
<dbReference type="SUPFAM" id="SSF47336">
    <property type="entry name" value="ACP-like"/>
    <property type="match status" value="2"/>
</dbReference>